<dbReference type="Pfam" id="PF04025">
    <property type="entry name" value="RemA-like"/>
    <property type="match status" value="1"/>
</dbReference>
<dbReference type="NCBIfam" id="NF046065">
    <property type="entry name" value="MtxRegRemB"/>
    <property type="match status" value="1"/>
</dbReference>
<dbReference type="EMBL" id="BMEX01000005">
    <property type="protein sequence ID" value="GGA46711.1"/>
    <property type="molecule type" value="Genomic_DNA"/>
</dbReference>
<reference evidence="2" key="1">
    <citation type="journal article" date="2019" name="Int. J. Syst. Evol. Microbiol.">
        <title>The Global Catalogue of Microorganisms (GCM) 10K type strain sequencing project: providing services to taxonomists for standard genome sequencing and annotation.</title>
        <authorList>
            <consortium name="The Broad Institute Genomics Platform"/>
            <consortium name="The Broad Institute Genome Sequencing Center for Infectious Disease"/>
            <person name="Wu L."/>
            <person name="Ma J."/>
        </authorList>
    </citation>
    <scope>NUCLEOTIDE SEQUENCE [LARGE SCALE GENOMIC DNA]</scope>
    <source>
        <strain evidence="2">CGMCC 1.12404</strain>
    </source>
</reference>
<dbReference type="Proteomes" id="UP000617979">
    <property type="component" value="Unassembled WGS sequence"/>
</dbReference>
<accession>A0ABQ1GMH2</accession>
<keyword evidence="2" id="KW-1185">Reference proteome</keyword>
<evidence type="ECO:0000313" key="2">
    <source>
        <dbReference type="Proteomes" id="UP000617979"/>
    </source>
</evidence>
<name>A0ABQ1GMH2_9BACL</name>
<proteinExistence type="predicted"/>
<comment type="caution">
    <text evidence="1">The sequence shown here is derived from an EMBL/GenBank/DDBJ whole genome shotgun (WGS) entry which is preliminary data.</text>
</comment>
<dbReference type="RefSeq" id="WP_188432401.1">
    <property type="nucleotide sequence ID" value="NZ_BMEX01000005.1"/>
</dbReference>
<gene>
    <name evidence="1" type="ORF">GCM10007416_19830</name>
</gene>
<dbReference type="InterPro" id="IPR007169">
    <property type="entry name" value="RemA-like"/>
</dbReference>
<protein>
    <submittedName>
        <fullName evidence="1">DUF370 domain-containing protein</fullName>
    </submittedName>
</protein>
<organism evidence="1 2">
    <name type="scientific">Kroppenstedtia guangzhouensis</name>
    <dbReference type="NCBI Taxonomy" id="1274356"/>
    <lineage>
        <taxon>Bacteria</taxon>
        <taxon>Bacillati</taxon>
        <taxon>Bacillota</taxon>
        <taxon>Bacilli</taxon>
        <taxon>Bacillales</taxon>
        <taxon>Thermoactinomycetaceae</taxon>
        <taxon>Kroppenstedtia</taxon>
    </lineage>
</organism>
<sequence>MFIHLGGNKMIRISEVITILDAGNRRSPVTMIPFLDDVERQGRMEKISTQEEVKSYVVTQTGVYASPISSLTLLKRARQSGSRRMIDEWCGPNPEKKELKE</sequence>
<evidence type="ECO:0000313" key="1">
    <source>
        <dbReference type="EMBL" id="GGA46711.1"/>
    </source>
</evidence>